<dbReference type="Gene3D" id="3.40.920.10">
    <property type="entry name" value="Pyruvate-ferredoxin oxidoreductase, PFOR, domain III"/>
    <property type="match status" value="1"/>
</dbReference>
<evidence type="ECO:0000259" key="13">
    <source>
        <dbReference type="PROSITE" id="PS51379"/>
    </source>
</evidence>
<feature type="binding site" evidence="10">
    <location>
        <position position="831"/>
    </location>
    <ligand>
        <name>thiamine diphosphate</name>
        <dbReference type="ChEBI" id="CHEBI:58937"/>
    </ligand>
</feature>
<feature type="site" description="Important for catalytic activity" evidence="11">
    <location>
        <position position="118"/>
    </location>
</feature>
<dbReference type="SUPFAM" id="SSF53323">
    <property type="entry name" value="Pyruvate-ferredoxin oxidoreductase, PFOR, domain III"/>
    <property type="match status" value="1"/>
</dbReference>
<dbReference type="PIRSF" id="PIRSF000159">
    <property type="entry name" value="NifJ"/>
    <property type="match status" value="1"/>
</dbReference>
<feature type="binding site" evidence="10">
    <location>
        <begin position="1004"/>
        <end position="1009"/>
    </location>
    <ligand>
        <name>thiamine diphosphate</name>
        <dbReference type="ChEBI" id="CHEBI:58937"/>
    </ligand>
</feature>
<dbReference type="InterPro" id="IPR002880">
    <property type="entry name" value="Pyrv_Fd/Flavodoxin_OxRdtase_N"/>
</dbReference>
<gene>
    <name evidence="14" type="primary">nifJ</name>
    <name evidence="14" type="ORF">HMPREF9013_0578</name>
</gene>
<dbReference type="EMBL" id="ADFR01000016">
    <property type="protein sequence ID" value="EFC05294.1"/>
    <property type="molecule type" value="Genomic_DNA"/>
</dbReference>
<dbReference type="GO" id="GO:0022900">
    <property type="term" value="P:electron transport chain"/>
    <property type="evidence" value="ECO:0007669"/>
    <property type="project" value="InterPro"/>
</dbReference>
<organism evidence="14 15">
    <name type="scientific">Bulleidia extructa W1219</name>
    <dbReference type="NCBI Taxonomy" id="679192"/>
    <lineage>
        <taxon>Bacteria</taxon>
        <taxon>Bacillati</taxon>
        <taxon>Bacillota</taxon>
        <taxon>Erysipelotrichia</taxon>
        <taxon>Erysipelotrichales</taxon>
        <taxon>Erysipelotrichaceae</taxon>
        <taxon>Bulleidia</taxon>
    </lineage>
</organism>
<keyword evidence="15" id="KW-1185">Reference proteome</keyword>
<evidence type="ECO:0000256" key="12">
    <source>
        <dbReference type="PIRSR" id="PIRSR000159-50"/>
    </source>
</evidence>
<dbReference type="InterPro" id="IPR029061">
    <property type="entry name" value="THDP-binding"/>
</dbReference>
<dbReference type="GO" id="GO:0019164">
    <property type="term" value="F:pyruvate synthase activity"/>
    <property type="evidence" value="ECO:0007669"/>
    <property type="project" value="UniProtKB-EC"/>
</dbReference>
<feature type="binding site" evidence="12">
    <location>
        <position position="694"/>
    </location>
    <ligand>
        <name>[4Fe-4S] cluster</name>
        <dbReference type="ChEBI" id="CHEBI:49883"/>
        <label>1</label>
    </ligand>
</feature>
<dbReference type="eggNOG" id="COG1013">
    <property type="taxonomic scope" value="Bacteria"/>
</dbReference>
<feature type="binding site" evidence="10">
    <location>
        <position position="35"/>
    </location>
    <ligand>
        <name>pyruvate</name>
        <dbReference type="ChEBI" id="CHEBI:15361"/>
    </ligand>
</feature>
<evidence type="ECO:0000256" key="5">
    <source>
        <dbReference type="ARBA" id="ARBA00022982"/>
    </source>
</evidence>
<evidence type="ECO:0000256" key="10">
    <source>
        <dbReference type="PIRSR" id="PIRSR000159-1"/>
    </source>
</evidence>
<evidence type="ECO:0000256" key="1">
    <source>
        <dbReference type="ARBA" id="ARBA00009032"/>
    </source>
</evidence>
<keyword evidence="7 12" id="KW-0408">Iron</keyword>
<dbReference type="InterPro" id="IPR017896">
    <property type="entry name" value="4Fe4S_Fe-S-bd"/>
</dbReference>
<dbReference type="Pfam" id="PF17147">
    <property type="entry name" value="PFOR_II"/>
    <property type="match status" value="1"/>
</dbReference>
<keyword evidence="4 12" id="KW-0479">Metal-binding</keyword>
<evidence type="ECO:0000256" key="11">
    <source>
        <dbReference type="PIRSR" id="PIRSR000159-2"/>
    </source>
</evidence>
<dbReference type="Pfam" id="PF12838">
    <property type="entry name" value="Fer4_7"/>
    <property type="match status" value="1"/>
</dbReference>
<feature type="binding site" evidence="12">
    <location>
        <position position="697"/>
    </location>
    <ligand>
        <name>[4Fe-4S] cluster</name>
        <dbReference type="ChEBI" id="CHEBI:49883"/>
        <label>1</label>
    </ligand>
</feature>
<keyword evidence="14" id="KW-0670">Pyruvate</keyword>
<evidence type="ECO:0000313" key="15">
    <source>
        <dbReference type="Proteomes" id="UP000005017"/>
    </source>
</evidence>
<dbReference type="InterPro" id="IPR011895">
    <property type="entry name" value="Pyrv_flavodox_OxRed"/>
</dbReference>
<dbReference type="RefSeq" id="WP_006627688.1">
    <property type="nucleotide sequence ID" value="NZ_ADFR01000016.1"/>
</dbReference>
<dbReference type="PROSITE" id="PS00198">
    <property type="entry name" value="4FE4S_FER_1"/>
    <property type="match status" value="1"/>
</dbReference>
<evidence type="ECO:0000256" key="8">
    <source>
        <dbReference type="ARBA" id="ARBA00023014"/>
    </source>
</evidence>
<feature type="site" description="Important for catalytic activity" evidence="11">
    <location>
        <position position="68"/>
    </location>
</feature>
<keyword evidence="2 9" id="KW-0813">Transport</keyword>
<dbReference type="InterPro" id="IPR011766">
    <property type="entry name" value="TPP_enzyme_TPP-bd"/>
</dbReference>
<dbReference type="PANTHER" id="PTHR32154:SF0">
    <property type="entry name" value="PYRUVATE-FLAVODOXIN OXIDOREDUCTASE-RELATED"/>
    <property type="match status" value="1"/>
</dbReference>
<dbReference type="SUPFAM" id="SSF54862">
    <property type="entry name" value="4Fe-4S ferredoxins"/>
    <property type="match status" value="1"/>
</dbReference>
<evidence type="ECO:0000256" key="6">
    <source>
        <dbReference type="ARBA" id="ARBA00023002"/>
    </source>
</evidence>
<dbReference type="InterPro" id="IPR050722">
    <property type="entry name" value="Pyruvate:ferred/Flavod_OxRd"/>
</dbReference>
<feature type="binding site" evidence="10">
    <location>
        <position position="854"/>
    </location>
    <ligand>
        <name>thiamine diphosphate</name>
        <dbReference type="ChEBI" id="CHEBI:58937"/>
    </ligand>
</feature>
<dbReference type="NCBIfam" id="TIGR02176">
    <property type="entry name" value="pyruv_ox_red"/>
    <property type="match status" value="1"/>
</dbReference>
<proteinExistence type="inferred from homology"/>
<dbReference type="InterPro" id="IPR019752">
    <property type="entry name" value="Pyrv/ketoisovalerate_OxRed_cat"/>
</dbReference>
<dbReference type="GO" id="GO:0006979">
    <property type="term" value="P:response to oxidative stress"/>
    <property type="evidence" value="ECO:0007669"/>
    <property type="project" value="TreeGrafter"/>
</dbReference>
<comment type="caution">
    <text evidence="14">The sequence shown here is derived from an EMBL/GenBank/DDBJ whole genome shotgun (WGS) entry which is preliminary data.</text>
</comment>
<dbReference type="GO" id="GO:0030976">
    <property type="term" value="F:thiamine pyrophosphate binding"/>
    <property type="evidence" value="ECO:0007669"/>
    <property type="project" value="InterPro"/>
</dbReference>
<feature type="binding site" evidence="12">
    <location>
        <position position="826"/>
    </location>
    <ligand>
        <name>[4Fe-4S] cluster</name>
        <dbReference type="ChEBI" id="CHEBI:49883"/>
        <label>3</label>
    </ligand>
</feature>
<dbReference type="InterPro" id="IPR002869">
    <property type="entry name" value="Pyrv_flavodox_OxRed_cen"/>
</dbReference>
<dbReference type="FunFam" id="3.40.50.920:FF:000007">
    <property type="entry name" value="Pyruvate:ferredoxin (Flavodoxin) oxidoreductase"/>
    <property type="match status" value="1"/>
</dbReference>
<protein>
    <submittedName>
        <fullName evidence="14">Pyruvate synthase</fullName>
        <ecNumber evidence="14">1.2.7.1</ecNumber>
    </submittedName>
</protein>
<dbReference type="Pfam" id="PF01558">
    <property type="entry name" value="POR"/>
    <property type="match status" value="1"/>
</dbReference>
<dbReference type="Gene3D" id="3.40.50.920">
    <property type="match status" value="1"/>
</dbReference>
<dbReference type="eggNOG" id="COG1014">
    <property type="taxonomic scope" value="Bacteria"/>
</dbReference>
<dbReference type="OrthoDB" id="9794954at2"/>
<evidence type="ECO:0000313" key="14">
    <source>
        <dbReference type="EMBL" id="EFC05294.1"/>
    </source>
</evidence>
<feature type="binding site" evidence="12">
    <location>
        <position position="700"/>
    </location>
    <ligand>
        <name>[4Fe-4S] cluster</name>
        <dbReference type="ChEBI" id="CHEBI:49883"/>
        <label>1</label>
    </ligand>
</feature>
<dbReference type="SUPFAM" id="SSF52518">
    <property type="entry name" value="Thiamin diphosphate-binding fold (THDP-binding)"/>
    <property type="match status" value="2"/>
</dbReference>
<dbReference type="STRING" id="679192.HMPREF9013_0578"/>
<keyword evidence="5 9" id="KW-0249">Electron transport</keyword>
<feature type="binding site" evidence="12">
    <location>
        <position position="854"/>
    </location>
    <ligand>
        <name>[4Fe-4S] cluster</name>
        <dbReference type="ChEBI" id="CHEBI:49883"/>
        <label>3</label>
    </ligand>
</feature>
<dbReference type="AlphaFoldDB" id="D2MQM5"/>
<dbReference type="Gene3D" id="3.30.70.20">
    <property type="match status" value="1"/>
</dbReference>
<dbReference type="FunFam" id="3.40.50.970:FF:000012">
    <property type="entry name" value="Pyruvate:ferredoxin (Flavodoxin) oxidoreductase"/>
    <property type="match status" value="1"/>
</dbReference>
<feature type="domain" description="4Fe-4S ferredoxin-type" evidence="13">
    <location>
        <begin position="752"/>
        <end position="781"/>
    </location>
</feature>
<keyword evidence="8 12" id="KW-0411">Iron-sulfur</keyword>
<feature type="binding site" evidence="12">
    <location>
        <position position="761"/>
    </location>
    <ligand>
        <name>[4Fe-4S] cluster</name>
        <dbReference type="ChEBI" id="CHEBI:49883"/>
        <label>2</label>
    </ligand>
</feature>
<evidence type="ECO:0000256" key="7">
    <source>
        <dbReference type="ARBA" id="ARBA00023004"/>
    </source>
</evidence>
<feature type="binding site" evidence="10">
    <location>
        <position position="118"/>
    </location>
    <ligand>
        <name>pyruvate</name>
        <dbReference type="ChEBI" id="CHEBI:15361"/>
    </ligand>
</feature>
<dbReference type="FunFam" id="3.40.920.10:FF:000001">
    <property type="entry name" value="Pyruvate:ferredoxin (Flavodoxin) oxidoreductase"/>
    <property type="match status" value="1"/>
</dbReference>
<comment type="similarity">
    <text evidence="1 9">Belongs to the pyruvate:ferredoxin/flavodoxin oxidoreductase family.</text>
</comment>
<dbReference type="InterPro" id="IPR017900">
    <property type="entry name" value="4Fe4S_Fe_S_CS"/>
</dbReference>
<dbReference type="EC" id="1.2.7.1" evidence="14"/>
<feature type="binding site" evidence="12">
    <location>
        <position position="767"/>
    </location>
    <ligand>
        <name>[4Fe-4S] cluster</name>
        <dbReference type="ChEBI" id="CHEBI:49883"/>
        <label>2</label>
    </ligand>
</feature>
<feature type="binding site" evidence="10">
    <location>
        <position position="68"/>
    </location>
    <ligand>
        <name>thiamine diphosphate</name>
        <dbReference type="ChEBI" id="CHEBI:58937"/>
    </ligand>
</feature>
<evidence type="ECO:0000256" key="3">
    <source>
        <dbReference type="ARBA" id="ARBA00022485"/>
    </source>
</evidence>
<dbReference type="Pfam" id="PF02775">
    <property type="entry name" value="TPP_enzyme_C"/>
    <property type="match status" value="1"/>
</dbReference>
<feature type="binding site" evidence="12">
    <location>
        <position position="704"/>
    </location>
    <ligand>
        <name>[4Fe-4S] cluster</name>
        <dbReference type="ChEBI" id="CHEBI:49883"/>
        <label>2</label>
    </ligand>
</feature>
<comment type="cofactor">
    <cofactor evidence="12">
        <name>[4Fe-4S] cluster</name>
        <dbReference type="ChEBI" id="CHEBI:49883"/>
    </cofactor>
    <text evidence="12">Binds 3 [4Fe-4S] clusters per subunit.</text>
</comment>
<evidence type="ECO:0000256" key="2">
    <source>
        <dbReference type="ARBA" id="ARBA00022448"/>
    </source>
</evidence>
<feature type="binding site" evidence="10">
    <location>
        <begin position="975"/>
        <end position="978"/>
    </location>
    <ligand>
        <name>thiamine diphosphate</name>
        <dbReference type="ChEBI" id="CHEBI:58937"/>
    </ligand>
</feature>
<feature type="binding site" evidence="12">
    <location>
        <position position="1084"/>
    </location>
    <ligand>
        <name>[4Fe-4S] cluster</name>
        <dbReference type="ChEBI" id="CHEBI:49883"/>
        <label>3</label>
    </ligand>
</feature>
<dbReference type="eggNOG" id="COG0674">
    <property type="taxonomic scope" value="Bacteria"/>
</dbReference>
<dbReference type="Pfam" id="PF01855">
    <property type="entry name" value="POR_N"/>
    <property type="match status" value="1"/>
</dbReference>
<dbReference type="CDD" id="cd07034">
    <property type="entry name" value="TPP_PYR_PFOR_IOR-alpha_like"/>
    <property type="match status" value="1"/>
</dbReference>
<evidence type="ECO:0000256" key="4">
    <source>
        <dbReference type="ARBA" id="ARBA00022723"/>
    </source>
</evidence>
<dbReference type="InterPro" id="IPR009014">
    <property type="entry name" value="Transketo_C/PFOR_II"/>
</dbReference>
<dbReference type="GO" id="GO:0005506">
    <property type="term" value="F:iron ion binding"/>
    <property type="evidence" value="ECO:0007669"/>
    <property type="project" value="InterPro"/>
</dbReference>
<dbReference type="GO" id="GO:0051539">
    <property type="term" value="F:4 iron, 4 sulfur cluster binding"/>
    <property type="evidence" value="ECO:0007669"/>
    <property type="project" value="UniProtKB-KW"/>
</dbReference>
<feature type="binding site" evidence="12">
    <location>
        <position position="829"/>
    </location>
    <ligand>
        <name>[4Fe-4S] cluster</name>
        <dbReference type="ChEBI" id="CHEBI:49883"/>
        <label>3</label>
    </ligand>
</feature>
<dbReference type="Gene3D" id="3.40.50.970">
    <property type="match status" value="2"/>
</dbReference>
<feature type="site" description="Important for catalytic activity" evidence="11">
    <location>
        <position position="1009"/>
    </location>
</feature>
<accession>D2MQM5</accession>
<feature type="binding site" evidence="12">
    <location>
        <position position="771"/>
    </location>
    <ligand>
        <name>[4Fe-4S] cluster</name>
        <dbReference type="ChEBI" id="CHEBI:49883"/>
        <label>1</label>
    </ligand>
</feature>
<feature type="domain" description="4Fe-4S ferredoxin-type" evidence="13">
    <location>
        <begin position="685"/>
        <end position="714"/>
    </location>
</feature>
<keyword evidence="3 12" id="KW-0004">4Fe-4S</keyword>
<feature type="binding site" evidence="12">
    <location>
        <position position="764"/>
    </location>
    <ligand>
        <name>[4Fe-4S] cluster</name>
        <dbReference type="ChEBI" id="CHEBI:49883"/>
        <label>2</label>
    </ligand>
</feature>
<dbReference type="InterPro" id="IPR033412">
    <property type="entry name" value="PFOR_II"/>
</dbReference>
<evidence type="ECO:0000256" key="9">
    <source>
        <dbReference type="PIRNR" id="PIRNR000159"/>
    </source>
</evidence>
<dbReference type="Proteomes" id="UP000005017">
    <property type="component" value="Unassembled WGS sequence"/>
</dbReference>
<sequence>MSTEHKKVFEAMDGNTATAHAAYAFTEVAGIYPITPSSPMAESVDAWSTTNRQNIFGDRVKVVEMQSEGGAAGAIHGALQAGSLATTFTASQGLLLMIPNIYKLKGEMLPGVIHVAARTLATHTLSIFGDHSDVYATRQTGIIQMCSHSVQDCMDLTGVAHAVAVEASAPVMHFFDGFRTSHEIDKIEVMDYDFLKSLLNQEKLAEFRKHALNPHGNSVVRGGTQNDDIFFQAAEAQNTHFDQIPEIVASYMKKVSDYTGRTYAPFVYVGAKDAERIIIAMGSVTDTITETINTLVKRGEKVGLVKVYLYRPFSTKMLEEVLPASVRSIAVLDRTKEQGAREPLFLDVVSALRKHKDLTIIGGRYGLSSKDTNPSDINAVYEELKKSHPKEEFTIGIEDDVTNLSLAKAPISVDADYTSCLFYGLGSDGTVGANKSTVKIIGNNTDLYSQAYFAYDSKKSGGVTRSHLRFGKSPIHSPYYIDKAEFISCSQESYCFKFDMVRDLKEGGTFLLNTMISAEEIVNRMPNRLLATLAKKKAKWFIINATKLAQETGMGRHTNTILQSAFFKLNEQIMPYHKSLELMKHSAEKTYARKGPEVVAANIRAIEAGADGLVEIPVNPAWVDLPYSNALYKETGDSYYDEVAQRINALDGNHMPISTFIKHDILDGSVRSNEAFMEKRSVGAFVPEWDVNKCIECGKCGFACPHATIRSVLMDEKELIKADEIAKENNLELTYKDPTPAYKGAKEAGLKFRIQVSTENCVGCGVCITVCPVDALSAKDINTQREQQALADYLYKEVTYKPEFGNQNTEAGVSLMMPYFEVSGACPGCGEAGYYRLATQLFGKDMMIANATGCSMIYCSATPVSPFVTDENNDGPAWANSLFEDNAEYGFGMAIANSYKSAHILKLMEENLDTVEPELKADFEAYLAANDNREAQRQIKSSLVEHLRSSKVEAVKELLSYEDDLISKSVWIVGGDGWAYDIGYGGLDHVMANNLDVNVLVLDTEVYSNTGGQSSKSSQAASIAKFAAGGKALAKKDLGQIFMEYGTAYVASVSMGANQSQTIKAFKEAESYKGPSIVIAYAPCIEQGIKGGLINMPVTQKNAVECGYTVLYRYDPRKDKPLTIDSRTPKWEKFKDFLMNEGRYFNLVKIKGEEEANQLFDKACTDAQMRYTKLQMKKRIQDEEPS</sequence>
<keyword evidence="6 9" id="KW-0560">Oxidoreductase</keyword>
<dbReference type="PROSITE" id="PS51379">
    <property type="entry name" value="4FE4S_FER_2"/>
    <property type="match status" value="2"/>
</dbReference>
<feature type="site" description="Important for catalytic activity" evidence="11">
    <location>
        <position position="35"/>
    </location>
</feature>
<dbReference type="SUPFAM" id="SSF52922">
    <property type="entry name" value="TK C-terminal domain-like"/>
    <property type="match status" value="1"/>
</dbReference>
<reference evidence="15" key="1">
    <citation type="submission" date="2009-12" db="EMBL/GenBank/DDBJ databases">
        <title>Sequence of Clostridiales genomosp. BVAB3 str. UPII9-5.</title>
        <authorList>
            <person name="Madupu R."/>
            <person name="Durkin A.S."/>
            <person name="Torralba M."/>
            <person name="Methe B."/>
            <person name="Sutton G.G."/>
            <person name="Strausberg R.L."/>
            <person name="Nelson K.E."/>
        </authorList>
    </citation>
    <scope>NUCLEOTIDE SEQUENCE [LARGE SCALE GENOMIC DNA]</scope>
    <source>
        <strain evidence="15">W1219</strain>
    </source>
</reference>
<name>D2MQM5_9FIRM</name>
<dbReference type="PANTHER" id="PTHR32154">
    <property type="entry name" value="PYRUVATE-FLAVODOXIN OXIDOREDUCTASE-RELATED"/>
    <property type="match status" value="1"/>
</dbReference>